<dbReference type="Gramene" id="AET5Gv21128100.3">
    <property type="protein sequence ID" value="AET5Gv21128100.3"/>
    <property type="gene ID" value="AET5Gv21128100"/>
</dbReference>
<proteinExistence type="predicted"/>
<evidence type="ECO:0000256" key="2">
    <source>
        <dbReference type="SAM" id="SignalP"/>
    </source>
</evidence>
<keyword evidence="4" id="KW-1185">Reference proteome</keyword>
<reference evidence="4" key="1">
    <citation type="journal article" date="2014" name="Science">
        <title>Ancient hybridizations among the ancestral genomes of bread wheat.</title>
        <authorList>
            <consortium name="International Wheat Genome Sequencing Consortium,"/>
            <person name="Marcussen T."/>
            <person name="Sandve S.R."/>
            <person name="Heier L."/>
            <person name="Spannagl M."/>
            <person name="Pfeifer M."/>
            <person name="Jakobsen K.S."/>
            <person name="Wulff B.B."/>
            <person name="Steuernagel B."/>
            <person name="Mayer K.F."/>
            <person name="Olsen O.A."/>
        </authorList>
    </citation>
    <scope>NUCLEOTIDE SEQUENCE [LARGE SCALE GENOMIC DNA]</scope>
    <source>
        <strain evidence="4">cv. AL8/78</strain>
    </source>
</reference>
<accession>A0A453MBC7</accession>
<feature type="region of interest" description="Disordered" evidence="1">
    <location>
        <begin position="29"/>
        <end position="61"/>
    </location>
</feature>
<dbReference type="EnsemblPlants" id="AET5Gv21128100.3">
    <property type="protein sequence ID" value="AET5Gv21128100.3"/>
    <property type="gene ID" value="AET5Gv21128100"/>
</dbReference>
<feature type="signal peptide" evidence="2">
    <location>
        <begin position="1"/>
        <end position="17"/>
    </location>
</feature>
<reference evidence="3" key="5">
    <citation type="journal article" date="2021" name="G3 (Bethesda)">
        <title>Aegilops tauschii genome assembly Aet v5.0 features greater sequence contiguity and improved annotation.</title>
        <authorList>
            <person name="Wang L."/>
            <person name="Zhu T."/>
            <person name="Rodriguez J.C."/>
            <person name="Deal K.R."/>
            <person name="Dubcovsky J."/>
            <person name="McGuire P.E."/>
            <person name="Lux T."/>
            <person name="Spannagl M."/>
            <person name="Mayer K.F.X."/>
            <person name="Baldrich P."/>
            <person name="Meyers B.C."/>
            <person name="Huo N."/>
            <person name="Gu Y.Q."/>
            <person name="Zhou H."/>
            <person name="Devos K.M."/>
            <person name="Bennetzen J.L."/>
            <person name="Unver T."/>
            <person name="Budak H."/>
            <person name="Gulick P.J."/>
            <person name="Galiba G."/>
            <person name="Kalapos B."/>
            <person name="Nelson D.R."/>
            <person name="Li P."/>
            <person name="You F.M."/>
            <person name="Luo M.C."/>
            <person name="Dvorak J."/>
        </authorList>
    </citation>
    <scope>NUCLEOTIDE SEQUENCE [LARGE SCALE GENOMIC DNA]</scope>
    <source>
        <strain evidence="3">cv. AL8/78</strain>
    </source>
</reference>
<feature type="chain" id="PRO_5019470582" evidence="2">
    <location>
        <begin position="18"/>
        <end position="61"/>
    </location>
</feature>
<organism evidence="3 4">
    <name type="scientific">Aegilops tauschii subsp. strangulata</name>
    <name type="common">Goatgrass</name>
    <dbReference type="NCBI Taxonomy" id="200361"/>
    <lineage>
        <taxon>Eukaryota</taxon>
        <taxon>Viridiplantae</taxon>
        <taxon>Streptophyta</taxon>
        <taxon>Embryophyta</taxon>
        <taxon>Tracheophyta</taxon>
        <taxon>Spermatophyta</taxon>
        <taxon>Magnoliopsida</taxon>
        <taxon>Liliopsida</taxon>
        <taxon>Poales</taxon>
        <taxon>Poaceae</taxon>
        <taxon>BOP clade</taxon>
        <taxon>Pooideae</taxon>
        <taxon>Triticodae</taxon>
        <taxon>Triticeae</taxon>
        <taxon>Triticinae</taxon>
        <taxon>Aegilops</taxon>
    </lineage>
</organism>
<evidence type="ECO:0000313" key="3">
    <source>
        <dbReference type="EnsemblPlants" id="AET5Gv21128100.3"/>
    </source>
</evidence>
<dbReference type="AlphaFoldDB" id="A0A453MBC7"/>
<reference evidence="3" key="4">
    <citation type="submission" date="2019-03" db="UniProtKB">
        <authorList>
            <consortium name="EnsemblPlants"/>
        </authorList>
    </citation>
    <scope>IDENTIFICATION</scope>
</reference>
<evidence type="ECO:0000256" key="1">
    <source>
        <dbReference type="SAM" id="MobiDB-lite"/>
    </source>
</evidence>
<name>A0A453MBC7_AEGTS</name>
<protein>
    <submittedName>
        <fullName evidence="3">Uncharacterized protein</fullName>
    </submittedName>
</protein>
<feature type="compositionally biased region" description="Basic and acidic residues" evidence="1">
    <location>
        <begin position="29"/>
        <end position="54"/>
    </location>
</feature>
<evidence type="ECO:0000313" key="4">
    <source>
        <dbReference type="Proteomes" id="UP000015105"/>
    </source>
</evidence>
<reference evidence="3" key="3">
    <citation type="journal article" date="2017" name="Nature">
        <title>Genome sequence of the progenitor of the wheat D genome Aegilops tauschii.</title>
        <authorList>
            <person name="Luo M.C."/>
            <person name="Gu Y.Q."/>
            <person name="Puiu D."/>
            <person name="Wang H."/>
            <person name="Twardziok S.O."/>
            <person name="Deal K.R."/>
            <person name="Huo N."/>
            <person name="Zhu T."/>
            <person name="Wang L."/>
            <person name="Wang Y."/>
            <person name="McGuire P.E."/>
            <person name="Liu S."/>
            <person name="Long H."/>
            <person name="Ramasamy R.K."/>
            <person name="Rodriguez J.C."/>
            <person name="Van S.L."/>
            <person name="Yuan L."/>
            <person name="Wang Z."/>
            <person name="Xia Z."/>
            <person name="Xiao L."/>
            <person name="Anderson O.D."/>
            <person name="Ouyang S."/>
            <person name="Liang Y."/>
            <person name="Zimin A.V."/>
            <person name="Pertea G."/>
            <person name="Qi P."/>
            <person name="Bennetzen J.L."/>
            <person name="Dai X."/>
            <person name="Dawson M.W."/>
            <person name="Muller H.G."/>
            <person name="Kugler K."/>
            <person name="Rivarola-Duarte L."/>
            <person name="Spannagl M."/>
            <person name="Mayer K.F.X."/>
            <person name="Lu F.H."/>
            <person name="Bevan M.W."/>
            <person name="Leroy P."/>
            <person name="Li P."/>
            <person name="You F.M."/>
            <person name="Sun Q."/>
            <person name="Liu Z."/>
            <person name="Lyons E."/>
            <person name="Wicker T."/>
            <person name="Salzberg S.L."/>
            <person name="Devos K.M."/>
            <person name="Dvorak J."/>
        </authorList>
    </citation>
    <scope>NUCLEOTIDE SEQUENCE [LARGE SCALE GENOMIC DNA]</scope>
    <source>
        <strain evidence="3">cv. AL8/78</strain>
    </source>
</reference>
<keyword evidence="2" id="KW-0732">Signal</keyword>
<reference evidence="4" key="2">
    <citation type="journal article" date="2017" name="Nat. Plants">
        <title>The Aegilops tauschii genome reveals multiple impacts of transposons.</title>
        <authorList>
            <person name="Zhao G."/>
            <person name="Zou C."/>
            <person name="Li K."/>
            <person name="Wang K."/>
            <person name="Li T."/>
            <person name="Gao L."/>
            <person name="Zhang X."/>
            <person name="Wang H."/>
            <person name="Yang Z."/>
            <person name="Liu X."/>
            <person name="Jiang W."/>
            <person name="Mao L."/>
            <person name="Kong X."/>
            <person name="Jiao Y."/>
            <person name="Jia J."/>
        </authorList>
    </citation>
    <scope>NUCLEOTIDE SEQUENCE [LARGE SCALE GENOMIC DNA]</scope>
    <source>
        <strain evidence="4">cv. AL8/78</strain>
    </source>
</reference>
<dbReference type="Proteomes" id="UP000015105">
    <property type="component" value="Chromosome 5D"/>
</dbReference>
<sequence length="61" mass="6622">MLVSCIVILQFMGVVSSVGRLGMLSDKKVNSSQVHEHAEPPCRSTQGEEARDAEGCSWARC</sequence>